<name>A0A2D1G5D9_9CAUD</name>
<accession>A0A2D1G5D9</accession>
<evidence type="ECO:0000313" key="1">
    <source>
        <dbReference type="EMBL" id="ATN86980.1"/>
    </source>
</evidence>
<organism evidence="1 2">
    <name type="scientific">Staphylococcus phage phiSa2wa_st1</name>
    <dbReference type="NCBI Taxonomy" id="2029064"/>
    <lineage>
        <taxon>Viruses</taxon>
        <taxon>Duplodnaviria</taxon>
        <taxon>Heunggongvirae</taxon>
        <taxon>Uroviricota</taxon>
        <taxon>Caudoviricetes</taxon>
        <taxon>Triavirus</taxon>
        <taxon>Triavirus st1</taxon>
    </lineage>
</organism>
<dbReference type="EMBL" id="MF580410">
    <property type="protein sequence ID" value="ATN86980.1"/>
    <property type="molecule type" value="Genomic_DNA"/>
</dbReference>
<dbReference type="RefSeq" id="YP_010083609.1">
    <property type="nucleotide sequence ID" value="NC_055045.1"/>
</dbReference>
<reference evidence="2" key="1">
    <citation type="submission" date="2017-07" db="EMBL/GenBank/DDBJ databases">
        <title>Characterization of PVL bacteriophage from Western Australian community Staphylococcus aureus.</title>
        <authorList>
            <person name="O'Brien F.G."/>
            <person name="Howden B.P."/>
            <person name="Baines S.L."/>
            <person name="Coombs G.W."/>
        </authorList>
    </citation>
    <scope>NUCLEOTIDE SEQUENCE [LARGE SCALE GENOMIC DNA]</scope>
</reference>
<dbReference type="KEGG" id="vg:65072591"/>
<proteinExistence type="predicted"/>
<keyword evidence="2" id="KW-1185">Reference proteome</keyword>
<protein>
    <submittedName>
        <fullName evidence="1">Uncharacterized protein</fullName>
    </submittedName>
</protein>
<sequence>MIYFESPYSAETVADFELTATSTFWGLAG</sequence>
<dbReference type="GeneID" id="65072591"/>
<dbReference type="Proteomes" id="UP000230606">
    <property type="component" value="Segment"/>
</dbReference>
<evidence type="ECO:0000313" key="2">
    <source>
        <dbReference type="Proteomes" id="UP000230606"/>
    </source>
</evidence>